<dbReference type="Pfam" id="PF13637">
    <property type="entry name" value="Ank_4"/>
    <property type="match status" value="1"/>
</dbReference>
<dbReference type="SMART" id="SM00248">
    <property type="entry name" value="ANK"/>
    <property type="match status" value="6"/>
</dbReference>
<keyword evidence="1" id="KW-0677">Repeat</keyword>
<dbReference type="InterPro" id="IPR002110">
    <property type="entry name" value="Ankyrin_rpt"/>
</dbReference>
<gene>
    <name evidence="4" type="primary">ANKRD50</name>
    <name evidence="4" type="ORF">SNEC2469_LOCUS14144</name>
</gene>
<keyword evidence="2 3" id="KW-0040">ANK repeat</keyword>
<dbReference type="PANTHER" id="PTHR24173:SF74">
    <property type="entry name" value="ANKYRIN REPEAT DOMAIN-CONTAINING PROTEIN 16"/>
    <property type="match status" value="1"/>
</dbReference>
<evidence type="ECO:0000256" key="3">
    <source>
        <dbReference type="PROSITE-ProRule" id="PRU00023"/>
    </source>
</evidence>
<dbReference type="SUPFAM" id="SSF48403">
    <property type="entry name" value="Ankyrin repeat"/>
    <property type="match status" value="1"/>
</dbReference>
<dbReference type="Gene3D" id="1.25.40.20">
    <property type="entry name" value="Ankyrin repeat-containing domain"/>
    <property type="match status" value="2"/>
</dbReference>
<dbReference type="PROSITE" id="PS50088">
    <property type="entry name" value="ANK_REPEAT"/>
    <property type="match status" value="2"/>
</dbReference>
<dbReference type="Pfam" id="PF12796">
    <property type="entry name" value="Ank_2"/>
    <property type="match status" value="1"/>
</dbReference>
<reference evidence="4" key="1">
    <citation type="submission" date="2021-02" db="EMBL/GenBank/DDBJ databases">
        <authorList>
            <person name="Dougan E. K."/>
            <person name="Rhodes N."/>
            <person name="Thang M."/>
            <person name="Chan C."/>
        </authorList>
    </citation>
    <scope>NUCLEOTIDE SEQUENCE</scope>
</reference>
<name>A0A812SYI6_9DINO</name>
<dbReference type="OrthoDB" id="194358at2759"/>
<dbReference type="AlphaFoldDB" id="A0A812SYI6"/>
<feature type="non-terminal residue" evidence="4">
    <location>
        <position position="314"/>
    </location>
</feature>
<comment type="caution">
    <text evidence="4">The sequence shown here is derived from an EMBL/GenBank/DDBJ whole genome shotgun (WGS) entry which is preliminary data.</text>
</comment>
<evidence type="ECO:0000256" key="1">
    <source>
        <dbReference type="ARBA" id="ARBA00022737"/>
    </source>
</evidence>
<dbReference type="InterPro" id="IPR036770">
    <property type="entry name" value="Ankyrin_rpt-contain_sf"/>
</dbReference>
<protein>
    <submittedName>
        <fullName evidence="4">ANKRD50 protein</fullName>
    </submittedName>
</protein>
<evidence type="ECO:0000313" key="5">
    <source>
        <dbReference type="Proteomes" id="UP000601435"/>
    </source>
</evidence>
<keyword evidence="5" id="KW-1185">Reference proteome</keyword>
<feature type="repeat" description="ANK" evidence="3">
    <location>
        <begin position="208"/>
        <end position="240"/>
    </location>
</feature>
<dbReference type="Proteomes" id="UP000601435">
    <property type="component" value="Unassembled WGS sequence"/>
</dbReference>
<evidence type="ECO:0000256" key="2">
    <source>
        <dbReference type="ARBA" id="ARBA00023043"/>
    </source>
</evidence>
<organism evidence="4 5">
    <name type="scientific">Symbiodinium necroappetens</name>
    <dbReference type="NCBI Taxonomy" id="1628268"/>
    <lineage>
        <taxon>Eukaryota</taxon>
        <taxon>Sar</taxon>
        <taxon>Alveolata</taxon>
        <taxon>Dinophyceae</taxon>
        <taxon>Suessiales</taxon>
        <taxon>Symbiodiniaceae</taxon>
        <taxon>Symbiodinium</taxon>
    </lineage>
</organism>
<feature type="repeat" description="ANK" evidence="3">
    <location>
        <begin position="44"/>
        <end position="76"/>
    </location>
</feature>
<accession>A0A812SYI6</accession>
<dbReference type="EMBL" id="CAJNJA010022631">
    <property type="protein sequence ID" value="CAE7497236.1"/>
    <property type="molecule type" value="Genomic_DNA"/>
</dbReference>
<sequence length="314" mass="32425">VDDEALEAQLLRLCSCGDTAAAALLLRSAPADVLPDALELRDQDKRTPLLAAGAAGSLDLVRLLLEAGADGEASDSDGCGLALLAASSGHPELLAWLIHQGLADLTESAHDGSTALLCAASNEAGAVEMLHFLLDGPPGALVVPSLEEQDDRGAVPAAEVLLARGASPESRDARGCCALHYAAAGGSNSMVDFCVKSLKIPVDVVDSDGDTPLMIAAHEGNVEVVRWLLAAGASLEHRNAEGMSPLMAAAAGEQSEVLSLMSQVAGEAVANLWLQDVQHHPQLLYLGLYFPGHQPLPSQQQTGQLQTCTGTNRG</sequence>
<dbReference type="PROSITE" id="PS50297">
    <property type="entry name" value="ANK_REP_REGION"/>
    <property type="match status" value="2"/>
</dbReference>
<evidence type="ECO:0000313" key="4">
    <source>
        <dbReference type="EMBL" id="CAE7497236.1"/>
    </source>
</evidence>
<dbReference type="PANTHER" id="PTHR24173">
    <property type="entry name" value="ANKYRIN REPEAT CONTAINING"/>
    <property type="match status" value="1"/>
</dbReference>
<proteinExistence type="predicted"/>